<dbReference type="EMBL" id="BKCJ010005682">
    <property type="protein sequence ID" value="GEU68080.1"/>
    <property type="molecule type" value="Genomic_DNA"/>
</dbReference>
<protein>
    <submittedName>
        <fullName evidence="2">Uncharacterized protein</fullName>
    </submittedName>
</protein>
<organism evidence="2">
    <name type="scientific">Tanacetum cinerariifolium</name>
    <name type="common">Dalmatian daisy</name>
    <name type="synonym">Chrysanthemum cinerariifolium</name>
    <dbReference type="NCBI Taxonomy" id="118510"/>
    <lineage>
        <taxon>Eukaryota</taxon>
        <taxon>Viridiplantae</taxon>
        <taxon>Streptophyta</taxon>
        <taxon>Embryophyta</taxon>
        <taxon>Tracheophyta</taxon>
        <taxon>Spermatophyta</taxon>
        <taxon>Magnoliopsida</taxon>
        <taxon>eudicotyledons</taxon>
        <taxon>Gunneridae</taxon>
        <taxon>Pentapetalae</taxon>
        <taxon>asterids</taxon>
        <taxon>campanulids</taxon>
        <taxon>Asterales</taxon>
        <taxon>Asteraceae</taxon>
        <taxon>Asteroideae</taxon>
        <taxon>Anthemideae</taxon>
        <taxon>Anthemidinae</taxon>
        <taxon>Tanacetum</taxon>
    </lineage>
</organism>
<evidence type="ECO:0000313" key="2">
    <source>
        <dbReference type="EMBL" id="GEU68080.1"/>
    </source>
</evidence>
<accession>A0A6L2M3B2</accession>
<feature type="compositionally biased region" description="Low complexity" evidence="1">
    <location>
        <begin position="41"/>
        <end position="55"/>
    </location>
</feature>
<dbReference type="AlphaFoldDB" id="A0A6L2M3B2"/>
<sequence length="95" mass="10509">MSMGLEPVELEPEPMDPRTEFFRKVETENRPKNQKISNSRTGTGTDDSGSSSVLLDSDPVLGSDSVLGSDPVLWFFCSSLLHSFDNDFNGLKLRV</sequence>
<proteinExistence type="predicted"/>
<feature type="compositionally biased region" description="Basic and acidic residues" evidence="1">
    <location>
        <begin position="15"/>
        <end position="31"/>
    </location>
</feature>
<reference evidence="2" key="1">
    <citation type="journal article" date="2019" name="Sci. Rep.">
        <title>Draft genome of Tanacetum cinerariifolium, the natural source of mosquito coil.</title>
        <authorList>
            <person name="Yamashiro T."/>
            <person name="Shiraishi A."/>
            <person name="Satake H."/>
            <person name="Nakayama K."/>
        </authorList>
    </citation>
    <scope>NUCLEOTIDE SEQUENCE</scope>
</reference>
<comment type="caution">
    <text evidence="2">The sequence shown here is derived from an EMBL/GenBank/DDBJ whole genome shotgun (WGS) entry which is preliminary data.</text>
</comment>
<name>A0A6L2M3B2_TANCI</name>
<gene>
    <name evidence="2" type="ORF">Tci_040058</name>
</gene>
<feature type="region of interest" description="Disordered" evidence="1">
    <location>
        <begin position="1"/>
        <end position="55"/>
    </location>
</feature>
<evidence type="ECO:0000256" key="1">
    <source>
        <dbReference type="SAM" id="MobiDB-lite"/>
    </source>
</evidence>